<name>A0A0F9C820_9ZZZZ</name>
<comment type="caution">
    <text evidence="1">The sequence shown here is derived from an EMBL/GenBank/DDBJ whole genome shotgun (WGS) entry which is preliminary data.</text>
</comment>
<protein>
    <submittedName>
        <fullName evidence="1">Uncharacterized protein</fullName>
    </submittedName>
</protein>
<accession>A0A0F9C820</accession>
<dbReference type="EMBL" id="LAZR01048048">
    <property type="protein sequence ID" value="KKK92811.1"/>
    <property type="molecule type" value="Genomic_DNA"/>
</dbReference>
<dbReference type="AlphaFoldDB" id="A0A0F9C820"/>
<evidence type="ECO:0000313" key="1">
    <source>
        <dbReference type="EMBL" id="KKK92811.1"/>
    </source>
</evidence>
<reference evidence="1" key="1">
    <citation type="journal article" date="2015" name="Nature">
        <title>Complex archaea that bridge the gap between prokaryotes and eukaryotes.</title>
        <authorList>
            <person name="Spang A."/>
            <person name="Saw J.H."/>
            <person name="Jorgensen S.L."/>
            <person name="Zaremba-Niedzwiedzka K."/>
            <person name="Martijn J."/>
            <person name="Lind A.E."/>
            <person name="van Eijk R."/>
            <person name="Schleper C."/>
            <person name="Guy L."/>
            <person name="Ettema T.J."/>
        </authorList>
    </citation>
    <scope>NUCLEOTIDE SEQUENCE</scope>
</reference>
<proteinExistence type="predicted"/>
<organism evidence="1">
    <name type="scientific">marine sediment metagenome</name>
    <dbReference type="NCBI Taxonomy" id="412755"/>
    <lineage>
        <taxon>unclassified sequences</taxon>
        <taxon>metagenomes</taxon>
        <taxon>ecological metagenomes</taxon>
    </lineage>
</organism>
<feature type="non-terminal residue" evidence="1">
    <location>
        <position position="60"/>
    </location>
</feature>
<sequence length="60" mass="6453">MYICEICNTQTAPNVPCHVIQAETRDKTYPARPGANDPGGSGYETVREIHACPSCASVQT</sequence>
<gene>
    <name evidence="1" type="ORF">LCGC14_2699220</name>
</gene>